<proteinExistence type="predicted"/>
<accession>A0AC34FF15</accession>
<name>A0AC34FF15_9BILA</name>
<evidence type="ECO:0000313" key="2">
    <source>
        <dbReference type="WBParaSite" id="ES5_v2.g15896.t1"/>
    </source>
</evidence>
<dbReference type="WBParaSite" id="ES5_v2.g15896.t1">
    <property type="protein sequence ID" value="ES5_v2.g15896.t1"/>
    <property type="gene ID" value="ES5_v2.g15896"/>
</dbReference>
<evidence type="ECO:0000313" key="1">
    <source>
        <dbReference type="Proteomes" id="UP000887579"/>
    </source>
</evidence>
<sequence>MASRMPRTSPQHSTPNISEIETPEPILQWWPVRMALKKFVNYEIRKFVHQVLWPVRLVLFLSGWPLVYFLRVMRYVFYYGYQACEFGYRHLSKKPALSPISSPTPGISRSSIPTRNS</sequence>
<dbReference type="Proteomes" id="UP000887579">
    <property type="component" value="Unplaced"/>
</dbReference>
<reference evidence="2" key="1">
    <citation type="submission" date="2022-11" db="UniProtKB">
        <authorList>
            <consortium name="WormBaseParasite"/>
        </authorList>
    </citation>
    <scope>IDENTIFICATION</scope>
</reference>
<protein>
    <submittedName>
        <fullName evidence="2">Uncharacterized protein</fullName>
    </submittedName>
</protein>
<organism evidence="1 2">
    <name type="scientific">Panagrolaimus sp. ES5</name>
    <dbReference type="NCBI Taxonomy" id="591445"/>
    <lineage>
        <taxon>Eukaryota</taxon>
        <taxon>Metazoa</taxon>
        <taxon>Ecdysozoa</taxon>
        <taxon>Nematoda</taxon>
        <taxon>Chromadorea</taxon>
        <taxon>Rhabditida</taxon>
        <taxon>Tylenchina</taxon>
        <taxon>Panagrolaimomorpha</taxon>
        <taxon>Panagrolaimoidea</taxon>
        <taxon>Panagrolaimidae</taxon>
        <taxon>Panagrolaimus</taxon>
    </lineage>
</organism>